<comment type="caution">
    <text evidence="2">The sequence shown here is derived from an EMBL/GenBank/DDBJ whole genome shotgun (WGS) entry which is preliminary data.</text>
</comment>
<evidence type="ECO:0000313" key="2">
    <source>
        <dbReference type="EMBL" id="PVV02206.1"/>
    </source>
</evidence>
<dbReference type="PANTHER" id="PTHR21054:SF2">
    <property type="entry name" value="MIP04191P"/>
    <property type="match status" value="1"/>
</dbReference>
<evidence type="ECO:0008006" key="4">
    <source>
        <dbReference type="Google" id="ProtNLM"/>
    </source>
</evidence>
<dbReference type="Proteomes" id="UP000245609">
    <property type="component" value="Unassembled WGS sequence"/>
</dbReference>
<keyword evidence="3" id="KW-1185">Reference proteome</keyword>
<dbReference type="InterPro" id="IPR036404">
    <property type="entry name" value="Jacalin-like_lectin_dom_sf"/>
</dbReference>
<name>A0A2T9ZC92_9FUNG</name>
<dbReference type="OrthoDB" id="74460at2759"/>
<dbReference type="Pfam" id="PF12044">
    <property type="entry name" value="Metallopep"/>
    <property type="match status" value="1"/>
</dbReference>
<dbReference type="EMBL" id="MBFS01000558">
    <property type="protein sequence ID" value="PVV02206.1"/>
    <property type="molecule type" value="Genomic_DNA"/>
</dbReference>
<dbReference type="SUPFAM" id="SSF51101">
    <property type="entry name" value="Mannose-binding lectins"/>
    <property type="match status" value="1"/>
</dbReference>
<reference evidence="2 3" key="1">
    <citation type="journal article" date="2018" name="MBio">
        <title>Comparative Genomics Reveals the Core Gene Toolbox for the Fungus-Insect Symbiosis.</title>
        <authorList>
            <person name="Wang Y."/>
            <person name="Stata M."/>
            <person name="Wang W."/>
            <person name="Stajich J.E."/>
            <person name="White M.M."/>
            <person name="Moncalvo J.M."/>
        </authorList>
    </citation>
    <scope>NUCLEOTIDE SEQUENCE [LARGE SCALE GENOMIC DNA]</scope>
    <source>
        <strain evidence="2 3">SC-DP-2</strain>
    </source>
</reference>
<dbReference type="PANTHER" id="PTHR21054">
    <property type="entry name" value="ZINC METALLOPROTEINASE-RELATED"/>
    <property type="match status" value="1"/>
</dbReference>
<gene>
    <name evidence="2" type="ORF">BB560_003347</name>
</gene>
<proteinExistence type="predicted"/>
<organism evidence="2 3">
    <name type="scientific">Smittium megazygosporum</name>
    <dbReference type="NCBI Taxonomy" id="133381"/>
    <lineage>
        <taxon>Eukaryota</taxon>
        <taxon>Fungi</taxon>
        <taxon>Fungi incertae sedis</taxon>
        <taxon>Zoopagomycota</taxon>
        <taxon>Kickxellomycotina</taxon>
        <taxon>Harpellomycetes</taxon>
        <taxon>Harpellales</taxon>
        <taxon>Legeriomycetaceae</taxon>
        <taxon>Smittium</taxon>
    </lineage>
</organism>
<dbReference type="InterPro" id="IPR053002">
    <property type="entry name" value="Metalloproteinase_M10B"/>
</dbReference>
<protein>
    <recommendedName>
        <fullName evidence="4">Jacalin-type lectin domain-containing protein</fullName>
    </recommendedName>
</protein>
<sequence length="657" mass="73668">MNTNDIFNQPSPTASDLSLDTLGPTQSNQIHTKTKVAETEAAENHKSGINLLNINDAEVVYHRFLIVDGLIVSSEVENGQISIKRDKFPDLTYAVVENNFKAIVELGMGDNTVTFQFTKADSTALTRSVKIRMESNLRSMPVRLGVVYGKDSQMKYDMDPTPENQDPKDWINSAISKLRCAAYLWQAFTAYEMQKNGFGWRTFRFEEENTLDTMNNQNPTTRSIPKVCLLPSEETVTYIRDKQRAEQWVPSSGEERTIFDTQLDVASNALDKSKETFKNSKHYIAVLTLDSTWPKADGIVLGHAALSSQSTVRNIAVHGSHMLYAWPSCIQDVVKCFSNTTKVNEDVLYADKDGVKEYWMRYHPLFMLPKESAPPPRPPARIIPYPADNSIFFECSDGIVLIECFIDNELKAFSEFTLENLPSRKSEKTPTYTDQEKNMENPTLVKVDLEVCKTKIYGYIDQTLNFVVTCNSQSNLAIVDAAKFISDNTETPESGIKIFSYGVHGKKDDQSKKQDVLFLQDSPDFLKLPAESTLRSLSKISLIKLFLHTNNSNIGAFEVTTKDGKKTMLGNYSTSYKTTKSLTIVENDGLKSVDIRSGVWIDGMEFKSRNGRTTSWLGGNGGVLTTSQPPPGYVITGLRVYYGGWVDGLTLLYSKQA</sequence>
<accession>A0A2T9ZC92</accession>
<dbReference type="AlphaFoldDB" id="A0A2T9ZC92"/>
<dbReference type="InterPro" id="IPR021917">
    <property type="entry name" value="Unchr_Zn-peptidase-like"/>
</dbReference>
<feature type="region of interest" description="Disordered" evidence="1">
    <location>
        <begin position="1"/>
        <end position="20"/>
    </location>
</feature>
<evidence type="ECO:0000313" key="3">
    <source>
        <dbReference type="Proteomes" id="UP000245609"/>
    </source>
</evidence>
<evidence type="ECO:0000256" key="1">
    <source>
        <dbReference type="SAM" id="MobiDB-lite"/>
    </source>
</evidence>
<dbReference type="Gene3D" id="2.100.10.30">
    <property type="entry name" value="Jacalin-like lectin domain"/>
    <property type="match status" value="1"/>
</dbReference>